<accession>A0AAE0KT05</accession>
<protein>
    <recommendedName>
        <fullName evidence="3">Phytanoyl-CoA dioxygenase family protein</fullName>
    </recommendedName>
</protein>
<sequence length="123" mass="14212">NFEAFQEFVRQPVLEAGDVVLFSEATTHGTLAWSGEHQRRTVIYRFAPSNHAYGRSYCPSWPEAMLEGMTRGQKAVLEPPYNNRLDRPVPSVENFETDETVVPVQREEFKIEHDTKVFGTKYF</sequence>
<gene>
    <name evidence="1" type="ORF">CYMTET_31334</name>
</gene>
<feature type="non-terminal residue" evidence="1">
    <location>
        <position position="1"/>
    </location>
</feature>
<evidence type="ECO:0008006" key="3">
    <source>
        <dbReference type="Google" id="ProtNLM"/>
    </source>
</evidence>
<evidence type="ECO:0000313" key="2">
    <source>
        <dbReference type="Proteomes" id="UP001190700"/>
    </source>
</evidence>
<dbReference type="Gene3D" id="2.60.120.620">
    <property type="entry name" value="q2cbj1_9rhob like domain"/>
    <property type="match status" value="1"/>
</dbReference>
<dbReference type="EMBL" id="LGRX02018556">
    <property type="protein sequence ID" value="KAK3259682.1"/>
    <property type="molecule type" value="Genomic_DNA"/>
</dbReference>
<name>A0AAE0KT05_9CHLO</name>
<organism evidence="1 2">
    <name type="scientific">Cymbomonas tetramitiformis</name>
    <dbReference type="NCBI Taxonomy" id="36881"/>
    <lineage>
        <taxon>Eukaryota</taxon>
        <taxon>Viridiplantae</taxon>
        <taxon>Chlorophyta</taxon>
        <taxon>Pyramimonadophyceae</taxon>
        <taxon>Pyramimonadales</taxon>
        <taxon>Pyramimonadaceae</taxon>
        <taxon>Cymbomonas</taxon>
    </lineage>
</organism>
<keyword evidence="2" id="KW-1185">Reference proteome</keyword>
<proteinExistence type="predicted"/>
<dbReference type="AlphaFoldDB" id="A0AAE0KT05"/>
<dbReference type="Proteomes" id="UP001190700">
    <property type="component" value="Unassembled WGS sequence"/>
</dbReference>
<evidence type="ECO:0000313" key="1">
    <source>
        <dbReference type="EMBL" id="KAK3259682.1"/>
    </source>
</evidence>
<reference evidence="1 2" key="1">
    <citation type="journal article" date="2015" name="Genome Biol. Evol.">
        <title>Comparative Genomics of a Bacterivorous Green Alga Reveals Evolutionary Causalities and Consequences of Phago-Mixotrophic Mode of Nutrition.</title>
        <authorList>
            <person name="Burns J.A."/>
            <person name="Paasch A."/>
            <person name="Narechania A."/>
            <person name="Kim E."/>
        </authorList>
    </citation>
    <scope>NUCLEOTIDE SEQUENCE [LARGE SCALE GENOMIC DNA]</scope>
    <source>
        <strain evidence="1 2">PLY_AMNH</strain>
    </source>
</reference>
<dbReference type="SUPFAM" id="SSF51197">
    <property type="entry name" value="Clavaminate synthase-like"/>
    <property type="match status" value="1"/>
</dbReference>
<comment type="caution">
    <text evidence="1">The sequence shown here is derived from an EMBL/GenBank/DDBJ whole genome shotgun (WGS) entry which is preliminary data.</text>
</comment>